<name>A0A0B2REE1_GLYSO</name>
<protein>
    <recommendedName>
        <fullName evidence="1">DUF8039 domain-containing protein</fullName>
    </recommendedName>
</protein>
<evidence type="ECO:0000259" key="1">
    <source>
        <dbReference type="Pfam" id="PF26133"/>
    </source>
</evidence>
<reference evidence="2" key="1">
    <citation type="submission" date="2014-07" db="EMBL/GenBank/DDBJ databases">
        <title>Identification of a novel salt tolerance gene in wild soybean by whole-genome sequencing.</title>
        <authorList>
            <person name="Lam H.-M."/>
            <person name="Qi X."/>
            <person name="Li M.-W."/>
            <person name="Liu X."/>
            <person name="Xie M."/>
            <person name="Ni M."/>
            <person name="Xu X."/>
        </authorList>
    </citation>
    <scope>NUCLEOTIDE SEQUENCE [LARGE SCALE GENOMIC DNA]</scope>
    <source>
        <tissue evidence="2">Root</tissue>
    </source>
</reference>
<dbReference type="EMBL" id="KN649919">
    <property type="protein sequence ID" value="KHN32891.1"/>
    <property type="molecule type" value="Genomic_DNA"/>
</dbReference>
<dbReference type="AlphaFoldDB" id="A0A0B2REE1"/>
<dbReference type="Pfam" id="PF26133">
    <property type="entry name" value="DUF8039"/>
    <property type="match status" value="1"/>
</dbReference>
<dbReference type="Proteomes" id="UP000053555">
    <property type="component" value="Unassembled WGS sequence"/>
</dbReference>
<organism evidence="2">
    <name type="scientific">Glycine soja</name>
    <name type="common">Wild soybean</name>
    <dbReference type="NCBI Taxonomy" id="3848"/>
    <lineage>
        <taxon>Eukaryota</taxon>
        <taxon>Viridiplantae</taxon>
        <taxon>Streptophyta</taxon>
        <taxon>Embryophyta</taxon>
        <taxon>Tracheophyta</taxon>
        <taxon>Spermatophyta</taxon>
        <taxon>Magnoliopsida</taxon>
        <taxon>eudicotyledons</taxon>
        <taxon>Gunneridae</taxon>
        <taxon>Pentapetalae</taxon>
        <taxon>rosids</taxon>
        <taxon>fabids</taxon>
        <taxon>Fabales</taxon>
        <taxon>Fabaceae</taxon>
        <taxon>Papilionoideae</taxon>
        <taxon>50 kb inversion clade</taxon>
        <taxon>NPAAA clade</taxon>
        <taxon>indigoferoid/millettioid clade</taxon>
        <taxon>Phaseoleae</taxon>
        <taxon>Glycine</taxon>
        <taxon>Glycine subgen. Soja</taxon>
    </lineage>
</organism>
<evidence type="ECO:0000313" key="2">
    <source>
        <dbReference type="EMBL" id="KHN32891.1"/>
    </source>
</evidence>
<feature type="domain" description="DUF8039" evidence="1">
    <location>
        <begin position="4"/>
        <end position="55"/>
    </location>
</feature>
<sequence length="179" mass="19925">MYDSSSTIHNVPYADDVVKVSVVKVYHGDIEVHFTTSEIQFVRQAVGTFVGWPTHLDSQKRLPKPVGSAKMDNAVAGVDPLGELVKNLFDVYQKPSELSWDGTKFGIPNKPDASIKVAVNSAMKTLTTTLEGKPNQPVPRWIEPKSHVQTGGYKCGYYVMHWMWCIVSGGLKNEWNKVC</sequence>
<proteinExistence type="predicted"/>
<dbReference type="InterPro" id="IPR058352">
    <property type="entry name" value="DUF8039"/>
</dbReference>
<gene>
    <name evidence="2" type="ORF">glysoja_039463</name>
</gene>
<accession>A0A0B2REE1</accession>